<proteinExistence type="predicted"/>
<dbReference type="Pfam" id="PF01668">
    <property type="entry name" value="SmpB"/>
    <property type="match status" value="1"/>
</dbReference>
<dbReference type="InterPro" id="IPR023620">
    <property type="entry name" value="SmpB"/>
</dbReference>
<evidence type="ECO:0000256" key="2">
    <source>
        <dbReference type="ARBA" id="ARBA00022884"/>
    </source>
</evidence>
<protein>
    <submittedName>
        <fullName evidence="3">SsrA-binding protein</fullName>
    </submittedName>
</protein>
<keyword evidence="1" id="KW-0963">Cytoplasm</keyword>
<reference evidence="3" key="1">
    <citation type="submission" date="2024-06" db="EMBL/GenBank/DDBJ databases">
        <title>Diversity, functionality, and evolutionary history of bacterial symbionts in false click beetles (Coleoptera, Throscidae).</title>
        <authorList>
            <person name="Wierz J.C."/>
            <person name="Malm H."/>
            <person name="Kaltenpoth M."/>
            <person name="Engl T."/>
        </authorList>
    </citation>
    <scope>NUCLEOTIDE SEQUENCE</scope>
    <source>
        <strain evidence="3">Tduv</strain>
    </source>
</reference>
<sequence length="144" mass="17736">MKNIIILRNKKIKYNYQLYNKFVAGMVLFNNEIKYIRLKNINIINTYCYINNNEIFINNLNIYNNFNKKKYIKRNIKLLLNKYEILKIKKILQSNKYNIIPYKIFLKNNCLAKIVIYICRLIKKNYKKKNNKFKNKNLFIDEYL</sequence>
<evidence type="ECO:0000256" key="1">
    <source>
        <dbReference type="ARBA" id="ARBA00022490"/>
    </source>
</evidence>
<dbReference type="PANTHER" id="PTHR30308">
    <property type="entry name" value="TMRNA-BINDING COMPONENT OF TRANS-TRANSLATION TAGGING COMPLEX"/>
    <property type="match status" value="1"/>
</dbReference>
<dbReference type="SUPFAM" id="SSF74982">
    <property type="entry name" value="Small protein B (SmpB)"/>
    <property type="match status" value="1"/>
</dbReference>
<dbReference type="InterPro" id="IPR000037">
    <property type="entry name" value="SsrA-bd_prot"/>
</dbReference>
<keyword evidence="2" id="KW-0694">RNA-binding</keyword>
<evidence type="ECO:0000313" key="3">
    <source>
        <dbReference type="EMBL" id="XBT18405.1"/>
    </source>
</evidence>
<dbReference type="AlphaFoldDB" id="A0AAU7QTK1"/>
<gene>
    <name evidence="3" type="ORF">ABNO50_00175</name>
</gene>
<dbReference type="Gene3D" id="2.40.280.10">
    <property type="match status" value="1"/>
</dbReference>
<dbReference type="EMBL" id="CP157894">
    <property type="protein sequence ID" value="XBT18405.1"/>
    <property type="molecule type" value="Genomic_DNA"/>
</dbReference>
<organism evidence="3">
    <name type="scientific">Candidatus Shikimatogenerans sp. Tduv</name>
    <dbReference type="NCBI Taxonomy" id="3158567"/>
    <lineage>
        <taxon>Bacteria</taxon>
        <taxon>Pseudomonadati</taxon>
        <taxon>Bacteroidota</taxon>
        <taxon>Flavobacteriia</taxon>
        <taxon>Flavobacteriales</taxon>
        <taxon>Candidatus Shikimatogenerans</taxon>
    </lineage>
</organism>
<name>A0AAU7QTK1_9FLAO</name>
<dbReference type="GO" id="GO:0005829">
    <property type="term" value="C:cytosol"/>
    <property type="evidence" value="ECO:0007669"/>
    <property type="project" value="TreeGrafter"/>
</dbReference>
<dbReference type="GO" id="GO:0003723">
    <property type="term" value="F:RNA binding"/>
    <property type="evidence" value="ECO:0007669"/>
    <property type="project" value="UniProtKB-KW"/>
</dbReference>
<accession>A0AAU7QTK1</accession>
<dbReference type="GO" id="GO:0070930">
    <property type="term" value="P:trans-translation-dependent protein tagging"/>
    <property type="evidence" value="ECO:0007669"/>
    <property type="project" value="TreeGrafter"/>
</dbReference>
<dbReference type="PANTHER" id="PTHR30308:SF2">
    <property type="entry name" value="SSRA-BINDING PROTEIN"/>
    <property type="match status" value="1"/>
</dbReference>